<comment type="caution">
    <text evidence="2">The sequence shown here is derived from an EMBL/GenBank/DDBJ whole genome shotgun (WGS) entry which is preliminary data.</text>
</comment>
<sequence length="269" mass="28960">MSFNDYETSISAGQSARLYQFDRSATVVWRYTSADRKLHFDGHDWLPLPISDDGIRLTGEASADTMKVTLPGSEPVAQLFRGAPPSEEIFLTVRDYDAGAQDADVVWVGSVTSVVWPRQDTAELVCDSLAASMSREGLSLSYERACPHSVYDSECRVDKDLYAVDVLVVAMDGSTVQLGTVASVDIYNGGALAWEVDESTEMRGIESATAGGFSLIGGTDGLAVGQAVTIYPGCDGTRVTCNSRFNNLLNQGGFAHMPGKSIYGGERLW</sequence>
<dbReference type="NCBIfam" id="TIGR02218">
    <property type="entry name" value="phg_TIGR02218"/>
    <property type="match status" value="1"/>
</dbReference>
<dbReference type="eggNOG" id="COG5449">
    <property type="taxonomic scope" value="Bacteria"/>
</dbReference>
<evidence type="ECO:0000313" key="2">
    <source>
        <dbReference type="EMBL" id="EED67962.1"/>
    </source>
</evidence>
<reference evidence="2 3" key="1">
    <citation type="journal article" date="2004" name="Appl. Environ. Microbiol.">
        <title>Mineralization of individual congeners of linear alkylbenzenesulfonate by defined pairs of heterotrophic bacteria.</title>
        <authorList>
            <person name="Schleheck D."/>
            <person name="Knepper T.P."/>
            <person name="Fischer K."/>
            <person name="Cook A.M."/>
        </authorList>
    </citation>
    <scope>NUCLEOTIDE SEQUENCE [LARGE SCALE GENOMIC DNA]</scope>
    <source>
        <strain evidence="3">DSM 14576 / KF-1</strain>
    </source>
</reference>
<feature type="domain" description="Bacteriophage phiJL001 Gp84 C-terminal" evidence="1">
    <location>
        <begin position="186"/>
        <end position="260"/>
    </location>
</feature>
<dbReference type="InterPro" id="IPR011928">
    <property type="entry name" value="Phage_phiJL001_Gp84"/>
</dbReference>
<name>B7WXW0_COMTK</name>
<dbReference type="AlphaFoldDB" id="B7WXW0"/>
<organism evidence="2 3">
    <name type="scientific">Comamonas testosteroni (strain DSM 14576 / KF-1)</name>
    <name type="common">Pseudomonas testosteroni</name>
    <dbReference type="NCBI Taxonomy" id="399795"/>
    <lineage>
        <taxon>Bacteria</taxon>
        <taxon>Pseudomonadati</taxon>
        <taxon>Pseudomonadota</taxon>
        <taxon>Betaproteobacteria</taxon>
        <taxon>Burkholderiales</taxon>
        <taxon>Comamonadaceae</taxon>
        <taxon>Comamonas</taxon>
    </lineage>
</organism>
<dbReference type="RefSeq" id="WP_003056019.1">
    <property type="nucleotide sequence ID" value="NZ_AAUJ02000001.1"/>
</dbReference>
<dbReference type="EMBL" id="AAUJ02000001">
    <property type="protein sequence ID" value="EED67962.1"/>
    <property type="molecule type" value="Genomic_DNA"/>
</dbReference>
<accession>B7WXW0</accession>
<gene>
    <name evidence="2" type="ORF">CtesDRAFT_PD2908</name>
</gene>
<dbReference type="InterPro" id="IPR018964">
    <property type="entry name" value="Phage_phiJL001_Gp84_C"/>
</dbReference>
<dbReference type="Pfam" id="PF09931">
    <property type="entry name" value="Phage_phiJL001_Gp84_N"/>
    <property type="match status" value="1"/>
</dbReference>
<proteinExistence type="predicted"/>
<dbReference type="OrthoDB" id="6872689at2"/>
<dbReference type="Proteomes" id="UP000003039">
    <property type="component" value="Unassembled WGS sequence"/>
</dbReference>
<evidence type="ECO:0000313" key="3">
    <source>
        <dbReference type="Proteomes" id="UP000003039"/>
    </source>
</evidence>
<protein>
    <recommendedName>
        <fullName evidence="1">Bacteriophage phiJL001 Gp84 C-terminal domain-containing protein</fullName>
    </recommendedName>
</protein>
<evidence type="ECO:0000259" key="1">
    <source>
        <dbReference type="Pfam" id="PF09356"/>
    </source>
</evidence>
<dbReference type="Pfam" id="PF09356">
    <property type="entry name" value="Phage_BR0599"/>
    <property type="match status" value="1"/>
</dbReference>